<feature type="coiled-coil region" evidence="4">
    <location>
        <begin position="867"/>
        <end position="897"/>
    </location>
</feature>
<dbReference type="InterPro" id="IPR036322">
    <property type="entry name" value="WD40_repeat_dom_sf"/>
</dbReference>
<keyword evidence="8" id="KW-1185">Reference proteome</keyword>
<comment type="caution">
    <text evidence="7">The sequence shown here is derived from an EMBL/GenBank/DDBJ whole genome shotgun (WGS) entry which is preliminary data.</text>
</comment>
<dbReference type="Gene3D" id="1.25.40.10">
    <property type="entry name" value="Tetratricopeptide repeat domain"/>
    <property type="match status" value="1"/>
</dbReference>
<feature type="domain" description="Novel STAND NTPase 1" evidence="6">
    <location>
        <begin position="518"/>
        <end position="862"/>
    </location>
</feature>
<evidence type="ECO:0000256" key="5">
    <source>
        <dbReference type="SAM" id="Phobius"/>
    </source>
</evidence>
<dbReference type="InterPro" id="IPR027417">
    <property type="entry name" value="P-loop_NTPase"/>
</dbReference>
<feature type="repeat" description="WD" evidence="3">
    <location>
        <begin position="1122"/>
        <end position="1156"/>
    </location>
</feature>
<name>A0A367QZ91_9NOSO</name>
<sequence>MTNLHHSEDVLAYNESSLQELAWAIESSAGQFSLILACCNFVSLQLRLVQNLRVSYSLEITELVLDKTSKTFFRTIQDLLSREQPQVLIINGLESVSALEQLLISANQVREEFNKNFPLPLVVWVTDEVIQKVIRLAPDLYSWATIVEFAIATDYLIDFIQQTGNDVFAKILEAGAGRYLDNTALKLQTGSPRRAELESVWYELQKRCLSLTPELEASLEFMLGRATSGSMEQSRQHYERSLELLSLDSASHQFLEQRACLFYSLGLWWRTYAVLHYREHKYALNFAKDYFQKCIKEFSQANRQDLVAKFINALGSVLQSLQAWEHLENVAKIALLLHQKYPNQFKIARAYGFLAEVAIAKSAWTEAQQAAKQALSLLDSVQIDESRFDAAVMKADLEWERSYHRGWYLFALARSQSALNQPEAALQTLEIARAETKAQYDPELYIRILAELRNSYFQKGEYFTAFAIKQELRSIKQQYGFRAFIGIGRLQPQQRVNTPDLPFIERQVTVATEIAASGRLQDINRLIERMGRPDHKLTVIHGQSGVGKSSILQAGLIPALKQKSIGIRDVLPVLQQVYPDWIQELSACLRNALLEFKNPLGEVDIDFDSPISILKQLHKHDDYNILTVLIFDQFEEFFFVYKDPTHRRPFYEFLRECLDIPYVKVILSLRQDYLHYLLECNNRLVNFDIINNNILDKNILYYLDNFSPKDAKLILQALTNRTQLVLEPSLIEELVKDLARDPGEVRPIELQIVGAQLQTERITSLEQYQQQGPKENFVWRFLEEIVKDCGSENEQIAKLVLYLLTDENNTRPLKTRAELELELEVKAEKIDLILEILVKSGLVFKVLASPVDHYQLVHDYLVPIVRQQQSARLIAELEKEREQLKLTEAKLNQVLKQQLLATRKRSIRTLLLVAISGTLAIFLLPIVFINQKNITLIYLSTKSQLLLKSNQDLEALIQSLKAGKQLQDSWSIGVKNDNRLRVITALQDTVYGFRNGKILDGHISVIRYFRFSPNGQMLVSGDANGYLKIWNRDGKNLKTFKAHEKAINSVSFSPDSQKIVSGSEDKTIKLWSIDGKEISTFKGHQDSVISVSFSPDGKLIASASDDKTVKLWRVDGSLLQTFKGHQDSVTSVSFSPDGKLIASASDDKTVKLWRLDGTVVEIFNRYGSGVNNVSFSANGKMIASGSKDNTVKIWSLDGNRILTLYDDDSVSSVSFSPDSQLIASATAKTVKIWSIDGALLTTYERFGNSDVSFSPDGKSIAAADDKKILIWNFNINELLKRGCNVARDYLKNNPKVESNDRHLCNDIYNQK</sequence>
<evidence type="ECO:0000313" key="8">
    <source>
        <dbReference type="Proteomes" id="UP000252107"/>
    </source>
</evidence>
<feature type="repeat" description="WD" evidence="3">
    <location>
        <begin position="999"/>
        <end position="1031"/>
    </location>
</feature>
<dbReference type="SUPFAM" id="SSF52540">
    <property type="entry name" value="P-loop containing nucleoside triphosphate hydrolases"/>
    <property type="match status" value="1"/>
</dbReference>
<dbReference type="PRINTS" id="PR00320">
    <property type="entry name" value="GPROTEINBRPT"/>
</dbReference>
<dbReference type="Pfam" id="PF20703">
    <property type="entry name" value="nSTAND1"/>
    <property type="match status" value="1"/>
</dbReference>
<evidence type="ECO:0000259" key="6">
    <source>
        <dbReference type="Pfam" id="PF20703"/>
    </source>
</evidence>
<dbReference type="InterPro" id="IPR015943">
    <property type="entry name" value="WD40/YVTN_repeat-like_dom_sf"/>
</dbReference>
<dbReference type="Gene3D" id="2.130.10.10">
    <property type="entry name" value="YVTN repeat-like/Quinoprotein amine dehydrogenase"/>
    <property type="match status" value="1"/>
</dbReference>
<feature type="repeat" description="WD" evidence="3">
    <location>
        <begin position="1081"/>
        <end position="1115"/>
    </location>
</feature>
<keyword evidence="5" id="KW-1133">Transmembrane helix</keyword>
<evidence type="ECO:0000256" key="1">
    <source>
        <dbReference type="ARBA" id="ARBA00022574"/>
    </source>
</evidence>
<dbReference type="SUPFAM" id="SSF50978">
    <property type="entry name" value="WD40 repeat-like"/>
    <property type="match status" value="1"/>
</dbReference>
<keyword evidence="4" id="KW-0175">Coiled coil</keyword>
<dbReference type="PANTHER" id="PTHR22847">
    <property type="entry name" value="WD40 REPEAT PROTEIN"/>
    <property type="match status" value="1"/>
</dbReference>
<keyword evidence="2" id="KW-0677">Repeat</keyword>
<dbReference type="InterPro" id="IPR020472">
    <property type="entry name" value="WD40_PAC1"/>
</dbReference>
<dbReference type="Pfam" id="PF00400">
    <property type="entry name" value="WD40"/>
    <property type="match status" value="7"/>
</dbReference>
<dbReference type="PROSITE" id="PS50082">
    <property type="entry name" value="WD_REPEATS_2"/>
    <property type="match status" value="5"/>
</dbReference>
<dbReference type="InterPro" id="IPR049052">
    <property type="entry name" value="nSTAND1"/>
</dbReference>
<evidence type="ECO:0000313" key="7">
    <source>
        <dbReference type="EMBL" id="RCJ28643.1"/>
    </source>
</evidence>
<evidence type="ECO:0000256" key="3">
    <source>
        <dbReference type="PROSITE-ProRule" id="PRU00221"/>
    </source>
</evidence>
<protein>
    <recommendedName>
        <fullName evidence="6">Novel STAND NTPase 1 domain-containing protein</fullName>
    </recommendedName>
</protein>
<accession>A0A367QZ91</accession>
<dbReference type="SMART" id="SM00320">
    <property type="entry name" value="WD40"/>
    <property type="match status" value="7"/>
</dbReference>
<organism evidence="7 8">
    <name type="scientific">Nostoc minutum NIES-26</name>
    <dbReference type="NCBI Taxonomy" id="1844469"/>
    <lineage>
        <taxon>Bacteria</taxon>
        <taxon>Bacillati</taxon>
        <taxon>Cyanobacteriota</taxon>
        <taxon>Cyanophyceae</taxon>
        <taxon>Nostocales</taxon>
        <taxon>Nostocaceae</taxon>
        <taxon>Nostoc</taxon>
    </lineage>
</organism>
<dbReference type="CDD" id="cd00200">
    <property type="entry name" value="WD40"/>
    <property type="match status" value="1"/>
</dbReference>
<evidence type="ECO:0000256" key="2">
    <source>
        <dbReference type="ARBA" id="ARBA00022737"/>
    </source>
</evidence>
<dbReference type="EMBL" id="LXQD01000296">
    <property type="protein sequence ID" value="RCJ28643.1"/>
    <property type="molecule type" value="Genomic_DNA"/>
</dbReference>
<keyword evidence="5" id="KW-0812">Transmembrane</keyword>
<feature type="transmembrane region" description="Helical" evidence="5">
    <location>
        <begin position="910"/>
        <end position="929"/>
    </location>
</feature>
<reference evidence="7" key="1">
    <citation type="submission" date="2016-04" db="EMBL/GenBank/DDBJ databases">
        <authorList>
            <person name="Tabuchi Yagui T.R."/>
        </authorList>
    </citation>
    <scope>NUCLEOTIDE SEQUENCE [LARGE SCALE GENOMIC DNA]</scope>
    <source>
        <strain evidence="7">NIES-26</strain>
    </source>
</reference>
<dbReference type="PANTHER" id="PTHR22847:SF637">
    <property type="entry name" value="WD REPEAT DOMAIN 5B"/>
    <property type="match status" value="1"/>
</dbReference>
<dbReference type="InterPro" id="IPR011990">
    <property type="entry name" value="TPR-like_helical_dom_sf"/>
</dbReference>
<feature type="repeat" description="WD" evidence="3">
    <location>
        <begin position="1163"/>
        <end position="1204"/>
    </location>
</feature>
<proteinExistence type="predicted"/>
<dbReference type="InterPro" id="IPR001680">
    <property type="entry name" value="WD40_rpt"/>
</dbReference>
<dbReference type="Proteomes" id="UP000252107">
    <property type="component" value="Unassembled WGS sequence"/>
</dbReference>
<feature type="repeat" description="WD" evidence="3">
    <location>
        <begin position="1040"/>
        <end position="1081"/>
    </location>
</feature>
<evidence type="ECO:0000256" key="4">
    <source>
        <dbReference type="SAM" id="Coils"/>
    </source>
</evidence>
<gene>
    <name evidence="7" type="ORF">A6770_23130</name>
</gene>
<keyword evidence="1 3" id="KW-0853">WD repeat</keyword>
<dbReference type="PROSITE" id="PS50294">
    <property type="entry name" value="WD_REPEATS_REGION"/>
    <property type="match status" value="5"/>
</dbReference>
<keyword evidence="5" id="KW-0472">Membrane</keyword>